<sequence>MFDTVCSSGLLRDWPEDAPLDAVLDRGEDCPEDCPDLPPLEEVAVETAEERAARQWRGREEWLRFGVERTYGNTEPSALLGMELDVDADSPGSLSDAELIDAVVGFDRVAAWAQARRTEVLAEFARRRPGDDNTMVAVDKPCGLGRFAPDEVGLALRKSRMTAKAELGRAVQLTQVLPEALAVWKAGRLDERRVAAICDGVHYLPVDKARAVQARVLDRAPEQTLAQVKAAVKRAVAQVDPEGVFARHRAAHRERRVVLNPEEEGMASLWASMSAADALACSGR</sequence>
<organism evidence="2 3">
    <name type="scientific">Pseudonocardia kunmingensis</name>
    <dbReference type="NCBI Taxonomy" id="630975"/>
    <lineage>
        <taxon>Bacteria</taxon>
        <taxon>Bacillati</taxon>
        <taxon>Actinomycetota</taxon>
        <taxon>Actinomycetes</taxon>
        <taxon>Pseudonocardiales</taxon>
        <taxon>Pseudonocardiaceae</taxon>
        <taxon>Pseudonocardia</taxon>
    </lineage>
</organism>
<dbReference type="OrthoDB" id="3576300at2"/>
<evidence type="ECO:0000313" key="2">
    <source>
        <dbReference type="EMBL" id="TQM14766.1"/>
    </source>
</evidence>
<comment type="caution">
    <text evidence="2">The sequence shown here is derived from an EMBL/GenBank/DDBJ whole genome shotgun (WGS) entry which is preliminary data.</text>
</comment>
<dbReference type="RefSeq" id="WP_142049547.1">
    <property type="nucleotide sequence ID" value="NZ_VFPA01000001.1"/>
</dbReference>
<dbReference type="AlphaFoldDB" id="A0A543DZK3"/>
<reference evidence="2 3" key="1">
    <citation type="submission" date="2019-06" db="EMBL/GenBank/DDBJ databases">
        <title>Sequencing the genomes of 1000 actinobacteria strains.</title>
        <authorList>
            <person name="Klenk H.-P."/>
        </authorList>
    </citation>
    <scope>NUCLEOTIDE SEQUENCE [LARGE SCALE GENOMIC DNA]</scope>
    <source>
        <strain evidence="2 3">DSM 45301</strain>
    </source>
</reference>
<proteinExistence type="predicted"/>
<protein>
    <submittedName>
        <fullName evidence="2">Uncharacterized protein DUF222</fullName>
    </submittedName>
</protein>
<keyword evidence="3" id="KW-1185">Reference proteome</keyword>
<evidence type="ECO:0000313" key="3">
    <source>
        <dbReference type="Proteomes" id="UP000315677"/>
    </source>
</evidence>
<feature type="domain" description="DUF222" evidence="1">
    <location>
        <begin position="146"/>
        <end position="278"/>
    </location>
</feature>
<dbReference type="EMBL" id="VFPA01000001">
    <property type="protein sequence ID" value="TQM14766.1"/>
    <property type="molecule type" value="Genomic_DNA"/>
</dbReference>
<dbReference type="Proteomes" id="UP000315677">
    <property type="component" value="Unassembled WGS sequence"/>
</dbReference>
<gene>
    <name evidence="2" type="ORF">FB558_1541</name>
</gene>
<evidence type="ECO:0000259" key="1">
    <source>
        <dbReference type="Pfam" id="PF02720"/>
    </source>
</evidence>
<accession>A0A543DZK3</accession>
<dbReference type="InterPro" id="IPR003870">
    <property type="entry name" value="DUF222"/>
</dbReference>
<dbReference type="Pfam" id="PF02720">
    <property type="entry name" value="DUF222"/>
    <property type="match status" value="1"/>
</dbReference>
<name>A0A543DZK3_9PSEU</name>